<evidence type="ECO:0000313" key="1">
    <source>
        <dbReference type="EMBL" id="JAE31319.1"/>
    </source>
</evidence>
<dbReference type="EMBL" id="GBRH01166577">
    <property type="protein sequence ID" value="JAE31319.1"/>
    <property type="molecule type" value="Transcribed_RNA"/>
</dbReference>
<sequence length="80" mass="8244">MACERVSALDSSSASSRLDASARSACSSASSAASEVSILAMDRFLPPSFLASPPPPSAGPRCFLLRPLVMAAASASWRKE</sequence>
<reference evidence="1" key="2">
    <citation type="journal article" date="2015" name="Data Brief">
        <title>Shoot transcriptome of the giant reed, Arundo donax.</title>
        <authorList>
            <person name="Barrero R.A."/>
            <person name="Guerrero F.D."/>
            <person name="Moolhuijzen P."/>
            <person name="Goolsby J.A."/>
            <person name="Tidwell J."/>
            <person name="Bellgard S.E."/>
            <person name="Bellgard M.I."/>
        </authorList>
    </citation>
    <scope>NUCLEOTIDE SEQUENCE</scope>
    <source>
        <tissue evidence="1">Shoot tissue taken approximately 20 cm above the soil surface</tissue>
    </source>
</reference>
<name>A0A0A9H696_ARUDO</name>
<protein>
    <submittedName>
        <fullName evidence="1">Uncharacterized protein</fullName>
    </submittedName>
</protein>
<reference evidence="1" key="1">
    <citation type="submission" date="2014-09" db="EMBL/GenBank/DDBJ databases">
        <authorList>
            <person name="Magalhaes I.L.F."/>
            <person name="Oliveira U."/>
            <person name="Santos F.R."/>
            <person name="Vidigal T.H.D.A."/>
            <person name="Brescovit A.D."/>
            <person name="Santos A.J."/>
        </authorList>
    </citation>
    <scope>NUCLEOTIDE SEQUENCE</scope>
    <source>
        <tissue evidence="1">Shoot tissue taken approximately 20 cm above the soil surface</tissue>
    </source>
</reference>
<dbReference type="AlphaFoldDB" id="A0A0A9H696"/>
<accession>A0A0A9H696</accession>
<organism evidence="1">
    <name type="scientific">Arundo donax</name>
    <name type="common">Giant reed</name>
    <name type="synonym">Donax arundinaceus</name>
    <dbReference type="NCBI Taxonomy" id="35708"/>
    <lineage>
        <taxon>Eukaryota</taxon>
        <taxon>Viridiplantae</taxon>
        <taxon>Streptophyta</taxon>
        <taxon>Embryophyta</taxon>
        <taxon>Tracheophyta</taxon>
        <taxon>Spermatophyta</taxon>
        <taxon>Magnoliopsida</taxon>
        <taxon>Liliopsida</taxon>
        <taxon>Poales</taxon>
        <taxon>Poaceae</taxon>
        <taxon>PACMAD clade</taxon>
        <taxon>Arundinoideae</taxon>
        <taxon>Arundineae</taxon>
        <taxon>Arundo</taxon>
    </lineage>
</organism>
<proteinExistence type="predicted"/>